<dbReference type="Gene3D" id="3.40.50.300">
    <property type="entry name" value="P-loop containing nucleotide triphosphate hydrolases"/>
    <property type="match status" value="1"/>
</dbReference>
<dbReference type="AlphaFoldDB" id="A0ABD3TIQ1"/>
<evidence type="ECO:0000256" key="2">
    <source>
        <dbReference type="SAM" id="MobiDB-lite"/>
    </source>
</evidence>
<keyword evidence="5" id="KW-1185">Reference proteome</keyword>
<proteinExistence type="predicted"/>
<feature type="non-terminal residue" evidence="4">
    <location>
        <position position="1"/>
    </location>
</feature>
<dbReference type="InterPro" id="IPR027417">
    <property type="entry name" value="P-loop_NTPase"/>
</dbReference>
<gene>
    <name evidence="4" type="ORF">ACJMK2_021918</name>
</gene>
<dbReference type="Pfam" id="PF16095">
    <property type="entry name" value="COR-A"/>
    <property type="match status" value="1"/>
</dbReference>
<feature type="region of interest" description="Disordered" evidence="2">
    <location>
        <begin position="449"/>
        <end position="477"/>
    </location>
</feature>
<dbReference type="InterPro" id="IPR032171">
    <property type="entry name" value="COR-A"/>
</dbReference>
<evidence type="ECO:0000313" key="5">
    <source>
        <dbReference type="Proteomes" id="UP001634394"/>
    </source>
</evidence>
<feature type="domain" description="COR" evidence="3">
    <location>
        <begin position="278"/>
        <end position="420"/>
    </location>
</feature>
<feature type="compositionally biased region" description="Acidic residues" evidence="2">
    <location>
        <begin position="457"/>
        <end position="468"/>
    </location>
</feature>
<protein>
    <recommendedName>
        <fullName evidence="3">COR domain-containing protein</fullName>
    </recommendedName>
</protein>
<sequence length="477" mass="55222">AEQYFKLQSVQKVLEEHIQEQEAKRKQEVWSMMGKSTTAQEDIEQEDKPISSQPVDLSFVSLNVDDMFNVEGVETSDVVVPVSEAVSDTSEKKMDTFMELYQLVIKNAEKLEKSTEEYVPLSVLDFVGKDAFYNAHQILLTKRSVYLLVLDFNQIVTDLLKGSQNYLDIEGVEMSKIHKMIGMWINSIHSCTPSPLSGIPPVILVGTHADMLTQESQQKVIDKYFLKLRYSLKDKPTIRHLLDQFSLDNTKLDPKLDRLKKRIFELASLQPHWGEEKPARWLPLEQAIMSLKASGVKVVPLSYVEELNRSGSVRIESSDELDQFLKFQHDLGTIFYFSTEEMRKKIVLDPQLLIDAVKSLTASEMFIFRTNPEIKNKWHEFRDKGILTHEVIDAVWAKDKYPEFHDNAAHILLLLERLNLIVTPRVYKEDTMETKHPLSLPSIHYHYHELKKREGESTEEEDTDDEDVSSDHQRKKK</sequence>
<name>A0ABD3TIQ1_SINWO</name>
<evidence type="ECO:0000259" key="3">
    <source>
        <dbReference type="Pfam" id="PF16095"/>
    </source>
</evidence>
<dbReference type="EMBL" id="JBJQND010000018">
    <property type="protein sequence ID" value="KAL3836486.1"/>
    <property type="molecule type" value="Genomic_DNA"/>
</dbReference>
<evidence type="ECO:0000256" key="1">
    <source>
        <dbReference type="ARBA" id="ARBA00022737"/>
    </source>
</evidence>
<dbReference type="Gene3D" id="1.10.10.10">
    <property type="entry name" value="Winged helix-like DNA-binding domain superfamily/Winged helix DNA-binding domain"/>
    <property type="match status" value="1"/>
</dbReference>
<organism evidence="4 5">
    <name type="scientific">Sinanodonta woodiana</name>
    <name type="common">Chinese pond mussel</name>
    <name type="synonym">Anodonta woodiana</name>
    <dbReference type="NCBI Taxonomy" id="1069815"/>
    <lineage>
        <taxon>Eukaryota</taxon>
        <taxon>Metazoa</taxon>
        <taxon>Spiralia</taxon>
        <taxon>Lophotrochozoa</taxon>
        <taxon>Mollusca</taxon>
        <taxon>Bivalvia</taxon>
        <taxon>Autobranchia</taxon>
        <taxon>Heteroconchia</taxon>
        <taxon>Palaeoheterodonta</taxon>
        <taxon>Unionida</taxon>
        <taxon>Unionoidea</taxon>
        <taxon>Unionidae</taxon>
        <taxon>Unioninae</taxon>
        <taxon>Sinanodonta</taxon>
    </lineage>
</organism>
<accession>A0ABD3TIQ1</accession>
<evidence type="ECO:0000313" key="4">
    <source>
        <dbReference type="EMBL" id="KAL3836486.1"/>
    </source>
</evidence>
<keyword evidence="1" id="KW-0677">Repeat</keyword>
<dbReference type="InterPro" id="IPR036388">
    <property type="entry name" value="WH-like_DNA-bd_sf"/>
</dbReference>
<reference evidence="4 5" key="1">
    <citation type="submission" date="2024-11" db="EMBL/GenBank/DDBJ databases">
        <title>Chromosome-level genome assembly of the freshwater bivalve Anodonta woodiana.</title>
        <authorList>
            <person name="Chen X."/>
        </authorList>
    </citation>
    <scope>NUCLEOTIDE SEQUENCE [LARGE SCALE GENOMIC DNA]</scope>
    <source>
        <strain evidence="4">MN2024</strain>
        <tissue evidence="4">Gills</tissue>
    </source>
</reference>
<comment type="caution">
    <text evidence="4">The sequence shown here is derived from an EMBL/GenBank/DDBJ whole genome shotgun (WGS) entry which is preliminary data.</text>
</comment>
<dbReference type="Proteomes" id="UP001634394">
    <property type="component" value="Unassembled WGS sequence"/>
</dbReference>